<evidence type="ECO:0000313" key="2">
    <source>
        <dbReference type="EMBL" id="ODA28504.1"/>
    </source>
</evidence>
<organism evidence="2 3">
    <name type="scientific">Planctopirus hydrillae</name>
    <dbReference type="NCBI Taxonomy" id="1841610"/>
    <lineage>
        <taxon>Bacteria</taxon>
        <taxon>Pseudomonadati</taxon>
        <taxon>Planctomycetota</taxon>
        <taxon>Planctomycetia</taxon>
        <taxon>Planctomycetales</taxon>
        <taxon>Planctomycetaceae</taxon>
        <taxon>Planctopirus</taxon>
    </lineage>
</organism>
<accession>A0A1C3E5J2</accession>
<name>A0A1C3E5J2_9PLAN</name>
<dbReference type="EMBL" id="LYDR01000152">
    <property type="protein sequence ID" value="ODA28504.1"/>
    <property type="molecule type" value="Genomic_DNA"/>
</dbReference>
<feature type="region of interest" description="Disordered" evidence="1">
    <location>
        <begin position="1"/>
        <end position="21"/>
    </location>
</feature>
<gene>
    <name evidence="2" type="ORF">A6X21_12390</name>
</gene>
<dbReference type="Proteomes" id="UP000094828">
    <property type="component" value="Unassembled WGS sequence"/>
</dbReference>
<dbReference type="STRING" id="1841610.A6X21_12390"/>
<evidence type="ECO:0008006" key="4">
    <source>
        <dbReference type="Google" id="ProtNLM"/>
    </source>
</evidence>
<protein>
    <recommendedName>
        <fullName evidence="4">Transposase</fullName>
    </recommendedName>
</protein>
<dbReference type="AlphaFoldDB" id="A0A1C3E5J2"/>
<evidence type="ECO:0000256" key="1">
    <source>
        <dbReference type="SAM" id="MobiDB-lite"/>
    </source>
</evidence>
<keyword evidence="3" id="KW-1185">Reference proteome</keyword>
<evidence type="ECO:0000313" key="3">
    <source>
        <dbReference type="Proteomes" id="UP000094828"/>
    </source>
</evidence>
<proteinExistence type="predicted"/>
<sequence length="83" mass="9270">MSSSIPRNSGPLEAERTVAPAQSIAGKQALQGRGIIRHIRRRNTAHGSGLGKVRWVVERTISWLGGLGRFRIRYDRDQQIIHA</sequence>
<comment type="caution">
    <text evidence="2">The sequence shown here is derived from an EMBL/GenBank/DDBJ whole genome shotgun (WGS) entry which is preliminary data.</text>
</comment>
<reference evidence="2 3" key="1">
    <citation type="submission" date="2016-05" db="EMBL/GenBank/DDBJ databases">
        <title>Genomic and physiological characterization of Planctopirus sp. isolated from fresh water lake.</title>
        <authorList>
            <person name="Subhash Y."/>
            <person name="Ramana C."/>
        </authorList>
    </citation>
    <scope>NUCLEOTIDE SEQUENCE [LARGE SCALE GENOMIC DNA]</scope>
    <source>
        <strain evidence="2 3">JC280</strain>
    </source>
</reference>